<name>A0A3B0W4A9_9ZZZZ</name>
<evidence type="ECO:0000256" key="2">
    <source>
        <dbReference type="ARBA" id="ARBA00023157"/>
    </source>
</evidence>
<keyword evidence="2" id="KW-1015">Disulfide bond</keyword>
<dbReference type="InterPro" id="IPR006558">
    <property type="entry name" value="LamG-like"/>
</dbReference>
<keyword evidence="1" id="KW-0732">Signal</keyword>
<reference evidence="4" key="1">
    <citation type="submission" date="2018-06" db="EMBL/GenBank/DDBJ databases">
        <authorList>
            <person name="Zhirakovskaya E."/>
        </authorList>
    </citation>
    <scope>NUCLEOTIDE SEQUENCE</scope>
</reference>
<dbReference type="Gene3D" id="2.60.120.200">
    <property type="match status" value="1"/>
</dbReference>
<dbReference type="InterPro" id="IPR013320">
    <property type="entry name" value="ConA-like_dom_sf"/>
</dbReference>
<sequence>MFDKINRLLVQLSKLKFFVALLFPTFLVSAELIVHYKADGNALDSVGLNDGIMINGVGFETGQIDQAFDFNGANNFVQVADNPVLDVDFPLTIAAWVRPESNGAVDATTGILWRGDSVSSPTGQSFAFLWYIDKVSFRLSDGSNLYGVCCAPIPLNYFSHIAGTFDGLEIKLYLNGILVSTSSTVPASIYDSSSSLLIGSTAGSPPTRFYFDGQIDDVRIYDHVLSEVEVLLLADVIFEHGFE</sequence>
<proteinExistence type="predicted"/>
<dbReference type="SUPFAM" id="SSF49899">
    <property type="entry name" value="Concanavalin A-like lectins/glucanases"/>
    <property type="match status" value="1"/>
</dbReference>
<protein>
    <recommendedName>
        <fullName evidence="3">LamG-like jellyroll fold domain-containing protein</fullName>
    </recommendedName>
</protein>
<dbReference type="EMBL" id="UOFA01000081">
    <property type="protein sequence ID" value="VAW44119.1"/>
    <property type="molecule type" value="Genomic_DNA"/>
</dbReference>
<organism evidence="4">
    <name type="scientific">hydrothermal vent metagenome</name>
    <dbReference type="NCBI Taxonomy" id="652676"/>
    <lineage>
        <taxon>unclassified sequences</taxon>
        <taxon>metagenomes</taxon>
        <taxon>ecological metagenomes</taxon>
    </lineage>
</organism>
<evidence type="ECO:0000313" key="4">
    <source>
        <dbReference type="EMBL" id="VAW44119.1"/>
    </source>
</evidence>
<dbReference type="AlphaFoldDB" id="A0A3B0W4A9"/>
<feature type="domain" description="LamG-like jellyroll fold" evidence="3">
    <location>
        <begin position="91"/>
        <end position="228"/>
    </location>
</feature>
<evidence type="ECO:0000259" key="3">
    <source>
        <dbReference type="SMART" id="SM00560"/>
    </source>
</evidence>
<evidence type="ECO:0000256" key="1">
    <source>
        <dbReference type="ARBA" id="ARBA00022729"/>
    </source>
</evidence>
<gene>
    <name evidence="4" type="ORF">MNBD_GAMMA02-181</name>
</gene>
<accession>A0A3B0W4A9</accession>
<dbReference type="SMART" id="SM00560">
    <property type="entry name" value="LamGL"/>
    <property type="match status" value="1"/>
</dbReference>
<dbReference type="Pfam" id="PF13385">
    <property type="entry name" value="Laminin_G_3"/>
    <property type="match status" value="1"/>
</dbReference>